<dbReference type="OrthoDB" id="9790710at2"/>
<dbReference type="AlphaFoldDB" id="A0A5C6UNR2"/>
<evidence type="ECO:0000259" key="1">
    <source>
        <dbReference type="Pfam" id="PF13477"/>
    </source>
</evidence>
<gene>
    <name evidence="2" type="ORF">FSZ31_05980</name>
</gene>
<comment type="caution">
    <text evidence="2">The sequence shown here is derived from an EMBL/GenBank/DDBJ whole genome shotgun (WGS) entry which is preliminary data.</text>
</comment>
<dbReference type="CDD" id="cd03808">
    <property type="entry name" value="GT4_CapM-like"/>
    <property type="match status" value="1"/>
</dbReference>
<sequence length="393" mass="42938">MPAPGCHIILSYRELDPVPASRNTLLLSANIAWNIVNFRMGLIAALQSDGWTIVVCAPNDRDSEAQLARLGIRFVPMPIDAKGLSSIADLRTFLAYRDIMRTVRPDAFLGWTIKPNIYGGLAARSLGIPAIANISGLGTAFIRDNMLTKVVSGLYRFGLARARTVFFQNATDRDLFVERSMVRERQTCLLPGSGIDLARFATAEPDLREKGHFLMIARLLGDKGVREFVAAARLLKARGLRARFGLLGFLDVANRTAITRSEVDAWVAEGLIDYHPPVEDVRAMIATADAVVLPSYREGTSRVLLEACALARPVIATDVPGCREIVDDGVNGFLCAARDPVSLAAAMEKLLKLDDGQWIAMASAARLKVEAEFAEQRVFDAYRVALADMAPTH</sequence>
<reference evidence="2 3" key="1">
    <citation type="submission" date="2019-08" db="EMBL/GenBank/DDBJ databases">
        <title>Sphingorhabdus soil sp. nov., isolated from arctic soil.</title>
        <authorList>
            <person name="Liu Y."/>
        </authorList>
    </citation>
    <scope>NUCLEOTIDE SEQUENCE [LARGE SCALE GENOMIC DNA]</scope>
    <source>
        <strain evidence="2 3">D-2Q-5-6</strain>
    </source>
</reference>
<keyword evidence="3" id="KW-1185">Reference proteome</keyword>
<dbReference type="RefSeq" id="WP_147122216.1">
    <property type="nucleotide sequence ID" value="NZ_VOPY01000001.1"/>
</dbReference>
<dbReference type="Gene3D" id="3.40.50.2000">
    <property type="entry name" value="Glycogen Phosphorylase B"/>
    <property type="match status" value="2"/>
</dbReference>
<name>A0A5C6UNR2_9SPHN</name>
<organism evidence="2 3">
    <name type="scientific">Flavisphingopyxis soli</name>
    <dbReference type="NCBI Taxonomy" id="2601267"/>
    <lineage>
        <taxon>Bacteria</taxon>
        <taxon>Pseudomonadati</taxon>
        <taxon>Pseudomonadota</taxon>
        <taxon>Alphaproteobacteria</taxon>
        <taxon>Sphingomonadales</taxon>
        <taxon>Sphingopyxidaceae</taxon>
        <taxon>Flavisphingopyxis</taxon>
    </lineage>
</organism>
<dbReference type="Proteomes" id="UP000321129">
    <property type="component" value="Unassembled WGS sequence"/>
</dbReference>
<dbReference type="Pfam" id="PF13692">
    <property type="entry name" value="Glyco_trans_1_4"/>
    <property type="match status" value="1"/>
</dbReference>
<dbReference type="InterPro" id="IPR028098">
    <property type="entry name" value="Glyco_trans_4-like_N"/>
</dbReference>
<dbReference type="SUPFAM" id="SSF53756">
    <property type="entry name" value="UDP-Glycosyltransferase/glycogen phosphorylase"/>
    <property type="match status" value="1"/>
</dbReference>
<proteinExistence type="predicted"/>
<dbReference type="PANTHER" id="PTHR12526:SF638">
    <property type="entry name" value="SPORE COAT PROTEIN SA"/>
    <property type="match status" value="1"/>
</dbReference>
<evidence type="ECO:0000313" key="3">
    <source>
        <dbReference type="Proteomes" id="UP000321129"/>
    </source>
</evidence>
<feature type="domain" description="Glycosyltransferase subfamily 4-like N-terminal" evidence="1">
    <location>
        <begin position="26"/>
        <end position="169"/>
    </location>
</feature>
<dbReference type="PANTHER" id="PTHR12526">
    <property type="entry name" value="GLYCOSYLTRANSFERASE"/>
    <property type="match status" value="1"/>
</dbReference>
<protein>
    <submittedName>
        <fullName evidence="2">Glycosyltransferase family 4 protein</fullName>
    </submittedName>
</protein>
<dbReference type="Pfam" id="PF13477">
    <property type="entry name" value="Glyco_trans_4_2"/>
    <property type="match status" value="1"/>
</dbReference>
<keyword evidence="2" id="KW-0808">Transferase</keyword>
<dbReference type="GO" id="GO:0016757">
    <property type="term" value="F:glycosyltransferase activity"/>
    <property type="evidence" value="ECO:0007669"/>
    <property type="project" value="UniProtKB-ARBA"/>
</dbReference>
<accession>A0A5C6UNR2</accession>
<evidence type="ECO:0000313" key="2">
    <source>
        <dbReference type="EMBL" id="TXC74250.1"/>
    </source>
</evidence>
<dbReference type="EMBL" id="VOPY01000001">
    <property type="protein sequence ID" value="TXC74250.1"/>
    <property type="molecule type" value="Genomic_DNA"/>
</dbReference>